<dbReference type="Pfam" id="PF12627">
    <property type="entry name" value="PolyA_pol_RNAbd"/>
    <property type="match status" value="1"/>
</dbReference>
<dbReference type="CDD" id="cd00077">
    <property type="entry name" value="HDc"/>
    <property type="match status" value="1"/>
</dbReference>
<keyword evidence="9 13" id="KW-0067">ATP-binding</keyword>
<comment type="cofactor">
    <cofactor evidence="13">
        <name>Ni(2+)</name>
        <dbReference type="ChEBI" id="CHEBI:49786"/>
    </cofactor>
    <text evidence="13">Nickel for phosphatase activity.</text>
</comment>
<dbReference type="EC" id="2.7.7.72" evidence="13"/>
<feature type="binding site" evidence="13">
    <location>
        <position position="140"/>
    </location>
    <ligand>
        <name>ATP</name>
        <dbReference type="ChEBI" id="CHEBI:30616"/>
    </ligand>
</feature>
<evidence type="ECO:0000256" key="13">
    <source>
        <dbReference type="HAMAP-Rule" id="MF_01261"/>
    </source>
</evidence>
<evidence type="ECO:0000256" key="3">
    <source>
        <dbReference type="ARBA" id="ARBA00022694"/>
    </source>
</evidence>
<feature type="binding site" evidence="13">
    <location>
        <position position="91"/>
    </location>
    <ligand>
        <name>ATP</name>
        <dbReference type="ChEBI" id="CHEBI:30616"/>
    </ligand>
</feature>
<feature type="binding site" evidence="13">
    <location>
        <position position="11"/>
    </location>
    <ligand>
        <name>ATP</name>
        <dbReference type="ChEBI" id="CHEBI:30616"/>
    </ligand>
</feature>
<dbReference type="GO" id="GO:0005524">
    <property type="term" value="F:ATP binding"/>
    <property type="evidence" value="ECO:0007669"/>
    <property type="project" value="UniProtKB-UniRule"/>
</dbReference>
<evidence type="ECO:0000256" key="2">
    <source>
        <dbReference type="ARBA" id="ARBA00022679"/>
    </source>
</evidence>
<evidence type="ECO:0000256" key="6">
    <source>
        <dbReference type="ARBA" id="ARBA00022741"/>
    </source>
</evidence>
<feature type="domain" description="HD" evidence="14">
    <location>
        <begin position="228"/>
        <end position="329"/>
    </location>
</feature>
<dbReference type="HAMAP" id="MF_01261">
    <property type="entry name" value="CCA_bact_type1"/>
    <property type="match status" value="1"/>
</dbReference>
<keyword evidence="11 13" id="KW-0694">RNA-binding</keyword>
<comment type="miscellaneous">
    <text evidence="13">A single active site specifically recognizes both ATP and CTP and is responsible for their addition.</text>
</comment>
<dbReference type="SUPFAM" id="SSF81891">
    <property type="entry name" value="Poly A polymerase C-terminal region-like"/>
    <property type="match status" value="1"/>
</dbReference>
<feature type="binding site" evidence="13">
    <location>
        <position position="23"/>
    </location>
    <ligand>
        <name>Mg(2+)</name>
        <dbReference type="ChEBI" id="CHEBI:18420"/>
    </ligand>
</feature>
<dbReference type="CDD" id="cd05398">
    <property type="entry name" value="NT_ClassII-CCAase"/>
    <property type="match status" value="1"/>
</dbReference>
<feature type="binding site" evidence="13">
    <location>
        <position position="8"/>
    </location>
    <ligand>
        <name>ATP</name>
        <dbReference type="ChEBI" id="CHEBI:30616"/>
    </ligand>
</feature>
<dbReference type="Gene3D" id="1.10.3090.10">
    <property type="entry name" value="cca-adding enzyme, domain 2"/>
    <property type="match status" value="1"/>
</dbReference>
<feature type="binding site" evidence="13">
    <location>
        <position position="11"/>
    </location>
    <ligand>
        <name>CTP</name>
        <dbReference type="ChEBI" id="CHEBI:37563"/>
    </ligand>
</feature>
<keyword evidence="1 13" id="KW-0533">Nickel</keyword>
<dbReference type="AlphaFoldDB" id="A0A9J6PIL6"/>
<dbReference type="Pfam" id="PF01966">
    <property type="entry name" value="HD"/>
    <property type="match status" value="1"/>
</dbReference>
<evidence type="ECO:0000256" key="5">
    <source>
        <dbReference type="ARBA" id="ARBA00022723"/>
    </source>
</evidence>
<dbReference type="Proteomes" id="UP001064262">
    <property type="component" value="Unassembled WGS sequence"/>
</dbReference>
<evidence type="ECO:0000256" key="8">
    <source>
        <dbReference type="ARBA" id="ARBA00022801"/>
    </source>
</evidence>
<keyword evidence="7 13" id="KW-0692">RNA repair</keyword>
<dbReference type="SUPFAM" id="SSF81301">
    <property type="entry name" value="Nucleotidyltransferase"/>
    <property type="match status" value="1"/>
</dbReference>
<evidence type="ECO:0000256" key="9">
    <source>
        <dbReference type="ARBA" id="ARBA00022840"/>
    </source>
</evidence>
<dbReference type="PANTHER" id="PTHR47545">
    <property type="entry name" value="MULTIFUNCTIONAL CCA PROTEIN"/>
    <property type="match status" value="1"/>
</dbReference>
<keyword evidence="16" id="KW-1185">Reference proteome</keyword>
<dbReference type="InterPro" id="IPR012006">
    <property type="entry name" value="CCA_bact"/>
</dbReference>
<comment type="similarity">
    <text evidence="13">Belongs to the tRNA nucleotidyltransferase/poly(A) polymerase family. Bacterial CCA-adding enzyme type 1 subfamily.</text>
</comment>
<dbReference type="InterPro" id="IPR032828">
    <property type="entry name" value="PolyA_RNA-bd"/>
</dbReference>
<dbReference type="GO" id="GO:0001680">
    <property type="term" value="P:tRNA 3'-terminal CCA addition"/>
    <property type="evidence" value="ECO:0007669"/>
    <property type="project" value="UniProtKB-UniRule"/>
</dbReference>
<comment type="function">
    <text evidence="13">Catalyzes the addition and repair of the essential 3'-terminal CCA sequence in tRNAs without using a nucleic acid template. Adds these three nucleotides in the order of C, C, and A to the tRNA nucleotide-73, using CTP and ATP as substrates and producing inorganic pyrophosphate. tRNA 3'-terminal CCA addition is required both for tRNA processing and repair. Also involved in tRNA surveillance by mediating tandem CCA addition to generate a CCACCA at the 3' terminus of unstable tRNAs. While stable tRNAs receive only 3'-terminal CCA, unstable tRNAs are marked with CCACCA and rapidly degraded.</text>
</comment>
<comment type="catalytic activity">
    <reaction evidence="13">
        <text>a tRNA with a 3' CCA end + 2 CTP + ATP = a tRNA with a 3' CCACCA end + 3 diphosphate</text>
        <dbReference type="Rhea" id="RHEA:76235"/>
        <dbReference type="Rhea" id="RHEA-COMP:10468"/>
        <dbReference type="Rhea" id="RHEA-COMP:18655"/>
        <dbReference type="ChEBI" id="CHEBI:30616"/>
        <dbReference type="ChEBI" id="CHEBI:33019"/>
        <dbReference type="ChEBI" id="CHEBI:37563"/>
        <dbReference type="ChEBI" id="CHEBI:83071"/>
        <dbReference type="ChEBI" id="CHEBI:195187"/>
    </reaction>
</comment>
<feature type="binding site" evidence="13">
    <location>
        <position position="140"/>
    </location>
    <ligand>
        <name>CTP</name>
        <dbReference type="ChEBI" id="CHEBI:37563"/>
    </ligand>
</feature>
<keyword evidence="4 13" id="KW-0548">Nucleotidyltransferase</keyword>
<evidence type="ECO:0000256" key="10">
    <source>
        <dbReference type="ARBA" id="ARBA00022842"/>
    </source>
</evidence>
<dbReference type="InterPro" id="IPR002646">
    <property type="entry name" value="PolA_pol_head_dom"/>
</dbReference>
<dbReference type="GO" id="GO:0042245">
    <property type="term" value="P:RNA repair"/>
    <property type="evidence" value="ECO:0007669"/>
    <property type="project" value="UniProtKB-KW"/>
</dbReference>
<dbReference type="InterPro" id="IPR006674">
    <property type="entry name" value="HD_domain"/>
</dbReference>
<feature type="binding site" evidence="13">
    <location>
        <position position="91"/>
    </location>
    <ligand>
        <name>CTP</name>
        <dbReference type="ChEBI" id="CHEBI:37563"/>
    </ligand>
</feature>
<keyword evidence="12 13" id="KW-0511">Multifunctional enzyme</keyword>
<keyword evidence="5 13" id="KW-0479">Metal-binding</keyword>
<keyword evidence="8 13" id="KW-0378">Hydrolase</keyword>
<comment type="subunit">
    <text evidence="13">Monomer. Can also form homodimers and oligomers.</text>
</comment>
<comment type="catalytic activity">
    <reaction evidence="13">
        <text>a tRNA precursor + 2 CTP + ATP = a tRNA with a 3' CCA end + 3 diphosphate</text>
        <dbReference type="Rhea" id="RHEA:14433"/>
        <dbReference type="Rhea" id="RHEA-COMP:10465"/>
        <dbReference type="Rhea" id="RHEA-COMP:10468"/>
        <dbReference type="ChEBI" id="CHEBI:30616"/>
        <dbReference type="ChEBI" id="CHEBI:33019"/>
        <dbReference type="ChEBI" id="CHEBI:37563"/>
        <dbReference type="ChEBI" id="CHEBI:74896"/>
        <dbReference type="ChEBI" id="CHEBI:83071"/>
        <dbReference type="EC" id="2.7.7.72"/>
    </reaction>
</comment>
<sequence length="406" mass="45200">MKTYLVGGAVRDGLLKLPIKDRDWVVVGATPQTMLDQGYQQVGRDFPVFLHPASREEYALARTERKSGKGYTGFVTDFSAEVTLEQDLLRRDLTINAIARDEHGEYIDPYGGRDDLEQRLLRHVSAAFNEDPLRVLRVARFAARFAHLGFRIADETMALMQQMAASGELAELTAERVWKETENALQSANPQVYFQVLRDCQALAILFPEIDNLYGVPAPAKWHPEIDTGVHTLMTLAIAAQLSPEVDIRFATLCHDFGKALTPPEKWPSHHGHGPAGVPLVAALCQRLRVPNAARDLAMLVAEFHDLVHGIQNHAPETLIQLFDRVDAWRKPLRVEQIALTSEADARGRTGFESNPYPQGDYLREAFQVALAVSSKAVVEAGFKGPAVREELTRRRVAALEAWKAG</sequence>
<feature type="binding site" evidence="13">
    <location>
        <position position="137"/>
    </location>
    <ligand>
        <name>ATP</name>
        <dbReference type="ChEBI" id="CHEBI:30616"/>
    </ligand>
</feature>
<organism evidence="15 16">
    <name type="scientific">Winslowiella arboricola</name>
    <dbReference type="NCBI Taxonomy" id="2978220"/>
    <lineage>
        <taxon>Bacteria</taxon>
        <taxon>Pseudomonadati</taxon>
        <taxon>Pseudomonadota</taxon>
        <taxon>Gammaproteobacteria</taxon>
        <taxon>Enterobacterales</taxon>
        <taxon>Erwiniaceae</taxon>
        <taxon>Winslowiella</taxon>
    </lineage>
</organism>
<dbReference type="GO" id="GO:0004810">
    <property type="term" value="F:CCA tRNA nucleotidyltransferase activity"/>
    <property type="evidence" value="ECO:0007669"/>
    <property type="project" value="UniProtKB-UniRule"/>
</dbReference>
<reference evidence="15" key="1">
    <citation type="submission" date="2022-09" db="EMBL/GenBank/DDBJ databases">
        <title>Winslowiella arboricola sp. nov., isolated from bleeding cankers on broadleaf hosts.</title>
        <authorList>
            <person name="Brady C."/>
            <person name="Kaur S."/>
            <person name="Crampton B."/>
            <person name="Maddock D."/>
            <person name="Arnold D."/>
            <person name="Denman S."/>
        </authorList>
    </citation>
    <scope>NUCLEOTIDE SEQUENCE</scope>
    <source>
        <strain evidence="15">BAC 15a-03b</strain>
    </source>
</reference>
<evidence type="ECO:0000259" key="14">
    <source>
        <dbReference type="PROSITE" id="PS51831"/>
    </source>
</evidence>
<dbReference type="Gene3D" id="3.30.460.10">
    <property type="entry name" value="Beta Polymerase, domain 2"/>
    <property type="match status" value="1"/>
</dbReference>
<evidence type="ECO:0000256" key="12">
    <source>
        <dbReference type="ARBA" id="ARBA00023268"/>
    </source>
</evidence>
<dbReference type="RefSeq" id="WP_267141126.1">
    <property type="nucleotide sequence ID" value="NZ_JAODIL010000052.1"/>
</dbReference>
<dbReference type="GO" id="GO:0016791">
    <property type="term" value="F:phosphatase activity"/>
    <property type="evidence" value="ECO:0007669"/>
    <property type="project" value="UniProtKB-UniRule"/>
</dbReference>
<feature type="binding site" evidence="13">
    <location>
        <position position="8"/>
    </location>
    <ligand>
        <name>CTP</name>
        <dbReference type="ChEBI" id="CHEBI:37563"/>
    </ligand>
</feature>
<dbReference type="EC" id="3.1.3.-" evidence="13"/>
<dbReference type="PANTHER" id="PTHR47545:SF1">
    <property type="entry name" value="MULTIFUNCTIONAL CCA PROTEIN"/>
    <property type="match status" value="1"/>
</dbReference>
<evidence type="ECO:0000256" key="1">
    <source>
        <dbReference type="ARBA" id="ARBA00022596"/>
    </source>
</evidence>
<comment type="cofactor">
    <cofactor evidence="13">
        <name>Mg(2+)</name>
        <dbReference type="ChEBI" id="CHEBI:18420"/>
    </cofactor>
    <text evidence="13">Magnesium is required for nucleotidyltransferase activity.</text>
</comment>
<dbReference type="HAMAP" id="MF_01262">
    <property type="entry name" value="CCA_bact_type2"/>
    <property type="match status" value="1"/>
</dbReference>
<keyword evidence="6 13" id="KW-0547">Nucleotide-binding</keyword>
<evidence type="ECO:0000256" key="7">
    <source>
        <dbReference type="ARBA" id="ARBA00022800"/>
    </source>
</evidence>
<comment type="domain">
    <text evidence="13">Comprises two domains: an N-terminal domain containing the nucleotidyltransferase activity and a C-terminal HD domain associated with both phosphodiesterase and phosphatase activities.</text>
</comment>
<gene>
    <name evidence="13" type="primary">cca</name>
    <name evidence="15" type="ORF">N5923_11775</name>
</gene>
<name>A0A9J6PIL6_9GAMM</name>
<dbReference type="FunFam" id="1.10.3090.10:FF:000001">
    <property type="entry name" value="Multifunctional CCA protein"/>
    <property type="match status" value="1"/>
</dbReference>
<evidence type="ECO:0000313" key="16">
    <source>
        <dbReference type="Proteomes" id="UP001064262"/>
    </source>
</evidence>
<dbReference type="EMBL" id="JAODIM010000040">
    <property type="protein sequence ID" value="MCU5778169.1"/>
    <property type="molecule type" value="Genomic_DNA"/>
</dbReference>
<dbReference type="EC" id="3.1.4.-" evidence="13"/>
<dbReference type="InterPro" id="IPR050124">
    <property type="entry name" value="tRNA_CCA-adding_enzyme"/>
</dbReference>
<dbReference type="Pfam" id="PF01743">
    <property type="entry name" value="PolyA_pol"/>
    <property type="match status" value="1"/>
</dbReference>
<dbReference type="GO" id="GO:0004112">
    <property type="term" value="F:cyclic-nucleotide phosphodiesterase activity"/>
    <property type="evidence" value="ECO:0007669"/>
    <property type="project" value="UniProtKB-UniRule"/>
</dbReference>
<dbReference type="GO" id="GO:0000287">
    <property type="term" value="F:magnesium ion binding"/>
    <property type="evidence" value="ECO:0007669"/>
    <property type="project" value="UniProtKB-UniRule"/>
</dbReference>
<comment type="caution">
    <text evidence="15">The sequence shown here is derived from an EMBL/GenBank/DDBJ whole genome shotgun (WGS) entry which is preliminary data.</text>
</comment>
<dbReference type="PIRSF" id="PIRSF000813">
    <property type="entry name" value="CCA_bact"/>
    <property type="match status" value="1"/>
</dbReference>
<evidence type="ECO:0000256" key="4">
    <source>
        <dbReference type="ARBA" id="ARBA00022695"/>
    </source>
</evidence>
<proteinExistence type="inferred from homology"/>
<dbReference type="GO" id="GO:0000049">
    <property type="term" value="F:tRNA binding"/>
    <property type="evidence" value="ECO:0007669"/>
    <property type="project" value="UniProtKB-UniRule"/>
</dbReference>
<feature type="binding site" evidence="13">
    <location>
        <position position="21"/>
    </location>
    <ligand>
        <name>Mg(2+)</name>
        <dbReference type="ChEBI" id="CHEBI:18420"/>
    </ligand>
</feature>
<keyword evidence="2 13" id="KW-0808">Transferase</keyword>
<dbReference type="PROSITE" id="PS51831">
    <property type="entry name" value="HD"/>
    <property type="match status" value="1"/>
</dbReference>
<protein>
    <recommendedName>
        <fullName evidence="13">Multifunctional CCA protein</fullName>
    </recommendedName>
    <domain>
        <recommendedName>
            <fullName evidence="13">CCA-adding enzyme</fullName>
            <ecNumber evidence="13">2.7.7.72</ecNumber>
        </recommendedName>
        <alternativeName>
            <fullName evidence="13">CCA tRNA nucleotidyltransferase</fullName>
        </alternativeName>
        <alternativeName>
            <fullName evidence="13">tRNA CCA-pyrophosphorylase</fullName>
        </alternativeName>
        <alternativeName>
            <fullName evidence="13">tRNA adenylyl-/cytidylyl-transferase</fullName>
        </alternativeName>
        <alternativeName>
            <fullName evidence="13">tRNA nucleotidyltransferase</fullName>
        </alternativeName>
        <alternativeName>
            <fullName evidence="13">tRNA-NT</fullName>
        </alternativeName>
    </domain>
    <domain>
        <recommendedName>
            <fullName evidence="13">2'-nucleotidase</fullName>
            <ecNumber evidence="13">3.1.3.-</ecNumber>
        </recommendedName>
    </domain>
    <domain>
        <recommendedName>
            <fullName evidence="13">2',3'-cyclic phosphodiesterase</fullName>
            <ecNumber evidence="13">3.1.4.-</ecNumber>
        </recommendedName>
    </domain>
    <domain>
        <recommendedName>
            <fullName evidence="13">Phosphatase</fullName>
        </recommendedName>
    </domain>
</protein>
<dbReference type="NCBIfam" id="NF008137">
    <property type="entry name" value="PRK10885.1"/>
    <property type="match status" value="1"/>
</dbReference>
<dbReference type="InterPro" id="IPR043519">
    <property type="entry name" value="NT_sf"/>
</dbReference>
<dbReference type="InterPro" id="IPR003607">
    <property type="entry name" value="HD/PDEase_dom"/>
</dbReference>
<keyword evidence="3 13" id="KW-0819">tRNA processing</keyword>
<evidence type="ECO:0000313" key="15">
    <source>
        <dbReference type="EMBL" id="MCU5778169.1"/>
    </source>
</evidence>
<keyword evidence="10 13" id="KW-0460">Magnesium</keyword>
<accession>A0A9J6PIL6</accession>
<feature type="binding site" evidence="13">
    <location>
        <position position="137"/>
    </location>
    <ligand>
        <name>CTP</name>
        <dbReference type="ChEBI" id="CHEBI:37563"/>
    </ligand>
</feature>
<evidence type="ECO:0000256" key="11">
    <source>
        <dbReference type="ARBA" id="ARBA00022884"/>
    </source>
</evidence>